<dbReference type="Gene3D" id="1.10.357.10">
    <property type="entry name" value="Tetracycline Repressor, domain 2"/>
    <property type="match status" value="1"/>
</dbReference>
<dbReference type="InterPro" id="IPR049445">
    <property type="entry name" value="TetR_SbtR-like_C"/>
</dbReference>
<dbReference type="InterPro" id="IPR050109">
    <property type="entry name" value="HTH-type_TetR-like_transc_reg"/>
</dbReference>
<reference evidence="6 7" key="1">
    <citation type="submission" date="2023-03" db="EMBL/GenBank/DDBJ databases">
        <title>Draft genome sequence of type strain Streptomyces ferralitis JCM 14344.</title>
        <authorList>
            <person name="Klaysubun C."/>
            <person name="Duangmal K."/>
        </authorList>
    </citation>
    <scope>NUCLEOTIDE SEQUENCE [LARGE SCALE GENOMIC DNA]</scope>
    <source>
        <strain evidence="6 7">JCM 14344</strain>
    </source>
</reference>
<name>A0ABT5Z1X0_9ACTN</name>
<dbReference type="SUPFAM" id="SSF46689">
    <property type="entry name" value="Homeodomain-like"/>
    <property type="match status" value="1"/>
</dbReference>
<feature type="DNA-binding region" description="H-T-H motif" evidence="4">
    <location>
        <begin position="32"/>
        <end position="51"/>
    </location>
</feature>
<evidence type="ECO:0000256" key="3">
    <source>
        <dbReference type="ARBA" id="ARBA00023163"/>
    </source>
</evidence>
<dbReference type="InterPro" id="IPR036271">
    <property type="entry name" value="Tet_transcr_reg_TetR-rel_C_sf"/>
</dbReference>
<dbReference type="PROSITE" id="PS50977">
    <property type="entry name" value="HTH_TETR_2"/>
    <property type="match status" value="1"/>
</dbReference>
<dbReference type="InterPro" id="IPR001647">
    <property type="entry name" value="HTH_TetR"/>
</dbReference>
<keyword evidence="7" id="KW-1185">Reference proteome</keyword>
<evidence type="ECO:0000313" key="6">
    <source>
        <dbReference type="EMBL" id="MDF2257830.1"/>
    </source>
</evidence>
<dbReference type="Pfam" id="PF21597">
    <property type="entry name" value="TetR_C_43"/>
    <property type="match status" value="1"/>
</dbReference>
<dbReference type="PANTHER" id="PTHR30055">
    <property type="entry name" value="HTH-TYPE TRANSCRIPTIONAL REGULATOR RUTR"/>
    <property type="match status" value="1"/>
</dbReference>
<evidence type="ECO:0000313" key="7">
    <source>
        <dbReference type="Proteomes" id="UP001220022"/>
    </source>
</evidence>
<dbReference type="Pfam" id="PF00440">
    <property type="entry name" value="TetR_N"/>
    <property type="match status" value="1"/>
</dbReference>
<protein>
    <submittedName>
        <fullName evidence="6">TetR family transcriptional regulator</fullName>
    </submittedName>
</protein>
<dbReference type="SUPFAM" id="SSF48498">
    <property type="entry name" value="Tetracyclin repressor-like, C-terminal domain"/>
    <property type="match status" value="1"/>
</dbReference>
<evidence type="ECO:0000256" key="4">
    <source>
        <dbReference type="PROSITE-ProRule" id="PRU00335"/>
    </source>
</evidence>
<comment type="caution">
    <text evidence="6">The sequence shown here is derived from an EMBL/GenBank/DDBJ whole genome shotgun (WGS) entry which is preliminary data.</text>
</comment>
<keyword evidence="2 4" id="KW-0238">DNA-binding</keyword>
<dbReference type="PANTHER" id="PTHR30055:SF234">
    <property type="entry name" value="HTH-TYPE TRANSCRIPTIONAL REGULATOR BETI"/>
    <property type="match status" value="1"/>
</dbReference>
<evidence type="ECO:0000259" key="5">
    <source>
        <dbReference type="PROSITE" id="PS50977"/>
    </source>
</evidence>
<dbReference type="RefSeq" id="WP_275816256.1">
    <property type="nucleotide sequence ID" value="NZ_BAAANM010000002.1"/>
</dbReference>
<feature type="domain" description="HTH tetR-type" evidence="5">
    <location>
        <begin position="10"/>
        <end position="69"/>
    </location>
</feature>
<keyword evidence="3" id="KW-0804">Transcription</keyword>
<evidence type="ECO:0000256" key="2">
    <source>
        <dbReference type="ARBA" id="ARBA00023125"/>
    </source>
</evidence>
<organism evidence="6 7">
    <name type="scientific">Streptantibioticus ferralitis</name>
    <dbReference type="NCBI Taxonomy" id="236510"/>
    <lineage>
        <taxon>Bacteria</taxon>
        <taxon>Bacillati</taxon>
        <taxon>Actinomycetota</taxon>
        <taxon>Actinomycetes</taxon>
        <taxon>Kitasatosporales</taxon>
        <taxon>Streptomycetaceae</taxon>
        <taxon>Streptantibioticus</taxon>
    </lineage>
</organism>
<accession>A0ABT5Z1X0</accession>
<keyword evidence="1" id="KW-0805">Transcription regulation</keyword>
<dbReference type="InterPro" id="IPR009057">
    <property type="entry name" value="Homeodomain-like_sf"/>
</dbReference>
<sequence length="204" mass="22277">MAKPMRADARRNYERLVAEAKTAFLEQGTNASLEDIARRARVGIGTLYRHFPCRIALIDAVYQEEVDKLVARADELADAEDPFEGLAEWLRAVLRHASTYRGLAASLMESDRAPGAGATMTACKVPMRNAGGALLTRAQQAGLVREDTNIPDLLQLTHVIGLAAEKTPDDPEIAERLLTLALDGLRFHRVPPVDAARNPSRTAP</sequence>
<dbReference type="Proteomes" id="UP001220022">
    <property type="component" value="Unassembled WGS sequence"/>
</dbReference>
<evidence type="ECO:0000256" key="1">
    <source>
        <dbReference type="ARBA" id="ARBA00023015"/>
    </source>
</evidence>
<gene>
    <name evidence="6" type="ORF">P2L57_19565</name>
</gene>
<proteinExistence type="predicted"/>
<dbReference type="EMBL" id="JARHTQ010000012">
    <property type="protein sequence ID" value="MDF2257830.1"/>
    <property type="molecule type" value="Genomic_DNA"/>
</dbReference>